<organism evidence="2 3">
    <name type="scientific">Pontibacillus chungwhensis BH030062</name>
    <dbReference type="NCBI Taxonomy" id="1385513"/>
    <lineage>
        <taxon>Bacteria</taxon>
        <taxon>Bacillati</taxon>
        <taxon>Bacillota</taxon>
        <taxon>Bacilli</taxon>
        <taxon>Bacillales</taxon>
        <taxon>Bacillaceae</taxon>
        <taxon>Pontibacillus</taxon>
    </lineage>
</organism>
<feature type="domain" description="Helix-turn-helix" evidence="1">
    <location>
        <begin position="2"/>
        <end position="47"/>
    </location>
</feature>
<name>A0A0A2VBJ8_9BACI</name>
<evidence type="ECO:0000313" key="2">
    <source>
        <dbReference type="EMBL" id="KGP91055.1"/>
    </source>
</evidence>
<sequence length="76" mass="9220">MYLSIQETAEYLELPVEYIEKLVRAGRIRSIFDGEDYLINQNQFTTHFEQVEKYRQYIQDYLNEPIPEDPDIKDED</sequence>
<dbReference type="RefSeq" id="WP_036784092.1">
    <property type="nucleotide sequence ID" value="NZ_AVBG01000008.1"/>
</dbReference>
<dbReference type="NCBIfam" id="TIGR01764">
    <property type="entry name" value="excise"/>
    <property type="match status" value="1"/>
</dbReference>
<dbReference type="STRING" id="1385513.N780_17495"/>
<dbReference type="GO" id="GO:0003677">
    <property type="term" value="F:DNA binding"/>
    <property type="evidence" value="ECO:0007669"/>
    <property type="project" value="InterPro"/>
</dbReference>
<dbReference type="AlphaFoldDB" id="A0A0A2VBJ8"/>
<proteinExistence type="predicted"/>
<reference evidence="2 3" key="1">
    <citation type="submission" date="2013-08" db="EMBL/GenBank/DDBJ databases">
        <title>Genome of Pontibacillus chungwhensis.</title>
        <authorList>
            <person name="Wang Q."/>
            <person name="Wang G."/>
        </authorList>
    </citation>
    <scope>NUCLEOTIDE SEQUENCE [LARGE SCALE GENOMIC DNA]</scope>
    <source>
        <strain evidence="2 3">BH030062</strain>
    </source>
</reference>
<dbReference type="Pfam" id="PF12728">
    <property type="entry name" value="HTH_17"/>
    <property type="match status" value="1"/>
</dbReference>
<protein>
    <recommendedName>
        <fullName evidence="1">Helix-turn-helix domain-containing protein</fullName>
    </recommendedName>
</protein>
<dbReference type="InterPro" id="IPR010093">
    <property type="entry name" value="SinI_DNA-bd"/>
</dbReference>
<evidence type="ECO:0000259" key="1">
    <source>
        <dbReference type="Pfam" id="PF12728"/>
    </source>
</evidence>
<evidence type="ECO:0000313" key="3">
    <source>
        <dbReference type="Proteomes" id="UP000030153"/>
    </source>
</evidence>
<dbReference type="eggNOG" id="COG0166">
    <property type="taxonomic scope" value="Bacteria"/>
</dbReference>
<accession>A0A0A2VBJ8</accession>
<dbReference type="Proteomes" id="UP000030153">
    <property type="component" value="Unassembled WGS sequence"/>
</dbReference>
<dbReference type="InterPro" id="IPR041657">
    <property type="entry name" value="HTH_17"/>
</dbReference>
<dbReference type="EMBL" id="AVBG01000008">
    <property type="protein sequence ID" value="KGP91055.1"/>
    <property type="molecule type" value="Genomic_DNA"/>
</dbReference>
<keyword evidence="3" id="KW-1185">Reference proteome</keyword>
<gene>
    <name evidence="2" type="ORF">N780_17495</name>
</gene>
<comment type="caution">
    <text evidence="2">The sequence shown here is derived from an EMBL/GenBank/DDBJ whole genome shotgun (WGS) entry which is preliminary data.</text>
</comment>
<dbReference type="OrthoDB" id="2166477at2"/>